<dbReference type="Proteomes" id="UP001398556">
    <property type="component" value="Unassembled WGS sequence"/>
</dbReference>
<keyword evidence="3" id="KW-0812">Transmembrane</keyword>
<dbReference type="Gene3D" id="2.40.50.100">
    <property type="match status" value="1"/>
</dbReference>
<evidence type="ECO:0000259" key="5">
    <source>
        <dbReference type="Pfam" id="PF25989"/>
    </source>
</evidence>
<evidence type="ECO:0000256" key="1">
    <source>
        <dbReference type="ARBA" id="ARBA00009477"/>
    </source>
</evidence>
<evidence type="ECO:0000313" key="7">
    <source>
        <dbReference type="EMBL" id="MEL1242087.1"/>
    </source>
</evidence>
<keyword evidence="3" id="KW-0472">Membrane</keyword>
<feature type="transmembrane region" description="Helical" evidence="3">
    <location>
        <begin position="6"/>
        <end position="24"/>
    </location>
</feature>
<keyword evidence="3" id="KW-1133">Transmembrane helix</keyword>
<dbReference type="Pfam" id="PF25990">
    <property type="entry name" value="Beta-barrel_YknX"/>
    <property type="match status" value="1"/>
</dbReference>
<keyword evidence="2" id="KW-0175">Coiled coil</keyword>
<name>A0ABU9HPL4_9FLAO</name>
<comment type="similarity">
    <text evidence="1">Belongs to the membrane fusion protein (MFP) (TC 8.A.1) family.</text>
</comment>
<sequence length="352" mass="38895">MKKKLIITLVCIGITGLIIIKLVTNKEKIDQKNQPAQIENVHIPVTAATVTEEIQEVELIKTGKLAPFKEAKIVSTSSGNVQRLLFNLGDHVHQGQTLAIIDTRLIKLDLQKSESNVLKLKRDLQTYTDLLEGNAATQEKVNEIRQNYNDAVNLSQQLRRQIADANIKAPTSGIIGIKTVEEGMYVTAGEEIASIVNLSQLKVQVYFTEAEVYQIVVGQKIKLRTDVYPDKSFLGTVTFISPQANQVHNYQVEITAANEKDAPLRSGTFVYANFSRKTAQKILLIPREALNESTQNASVYVVQKDKALLRSIKVGTEYGKKIQVTDGLQAGNVVITSGQINLKDGTLINVSK</sequence>
<dbReference type="InterPro" id="IPR058625">
    <property type="entry name" value="MdtA-like_BSH"/>
</dbReference>
<organism evidence="7 8">
    <name type="scientific">Flavobacterium flavipallidum</name>
    <dbReference type="NCBI Taxonomy" id="3139140"/>
    <lineage>
        <taxon>Bacteria</taxon>
        <taxon>Pseudomonadati</taxon>
        <taxon>Bacteroidota</taxon>
        <taxon>Flavobacteriia</taxon>
        <taxon>Flavobacteriales</taxon>
        <taxon>Flavobacteriaceae</taxon>
        <taxon>Flavobacterium</taxon>
    </lineage>
</organism>
<feature type="domain" description="Multidrug resistance protein MdtA-like barrel-sandwich hybrid" evidence="4">
    <location>
        <begin position="71"/>
        <end position="196"/>
    </location>
</feature>
<dbReference type="PANTHER" id="PTHR30469">
    <property type="entry name" value="MULTIDRUG RESISTANCE PROTEIN MDTA"/>
    <property type="match status" value="1"/>
</dbReference>
<evidence type="ECO:0000256" key="3">
    <source>
        <dbReference type="SAM" id="Phobius"/>
    </source>
</evidence>
<dbReference type="Gene3D" id="2.40.30.170">
    <property type="match status" value="1"/>
</dbReference>
<evidence type="ECO:0000313" key="8">
    <source>
        <dbReference type="Proteomes" id="UP001398556"/>
    </source>
</evidence>
<accession>A0ABU9HPL4</accession>
<gene>
    <name evidence="7" type="ORF">AAEO59_13580</name>
</gene>
<dbReference type="Pfam" id="PF25917">
    <property type="entry name" value="BSH_RND"/>
    <property type="match status" value="1"/>
</dbReference>
<keyword evidence="8" id="KW-1185">Reference proteome</keyword>
<dbReference type="SUPFAM" id="SSF111369">
    <property type="entry name" value="HlyD-like secretion proteins"/>
    <property type="match status" value="1"/>
</dbReference>
<comment type="caution">
    <text evidence="7">The sequence shown here is derived from an EMBL/GenBank/DDBJ whole genome shotgun (WGS) entry which is preliminary data.</text>
</comment>
<dbReference type="InterPro" id="IPR058637">
    <property type="entry name" value="YknX-like_C"/>
</dbReference>
<dbReference type="Gene3D" id="2.40.420.20">
    <property type="match status" value="1"/>
</dbReference>
<feature type="domain" description="YknX-like C-terminal permuted SH3-like" evidence="5">
    <location>
        <begin position="284"/>
        <end position="349"/>
    </location>
</feature>
<evidence type="ECO:0000259" key="6">
    <source>
        <dbReference type="Pfam" id="PF25990"/>
    </source>
</evidence>
<evidence type="ECO:0000256" key="2">
    <source>
        <dbReference type="SAM" id="Coils"/>
    </source>
</evidence>
<proteinExistence type="inferred from homology"/>
<dbReference type="NCBIfam" id="TIGR01730">
    <property type="entry name" value="RND_mfp"/>
    <property type="match status" value="1"/>
</dbReference>
<dbReference type="PANTHER" id="PTHR30469:SF11">
    <property type="entry name" value="BLL4320 PROTEIN"/>
    <property type="match status" value="1"/>
</dbReference>
<dbReference type="InterPro" id="IPR006143">
    <property type="entry name" value="RND_pump_MFP"/>
</dbReference>
<feature type="domain" description="YknX-like beta-barrel" evidence="6">
    <location>
        <begin position="202"/>
        <end position="269"/>
    </location>
</feature>
<feature type="coiled-coil region" evidence="2">
    <location>
        <begin position="110"/>
        <end position="168"/>
    </location>
</feature>
<dbReference type="RefSeq" id="WP_341701293.1">
    <property type="nucleotide sequence ID" value="NZ_JBBYHU010000032.1"/>
</dbReference>
<dbReference type="InterPro" id="IPR058636">
    <property type="entry name" value="Beta-barrel_YknX"/>
</dbReference>
<reference evidence="7 8" key="1">
    <citation type="submission" date="2024-04" db="EMBL/GenBank/DDBJ databases">
        <title>Flavobacterium sp. DGU99 16S ribosomal RNA gene Genome sequencing and assembly.</title>
        <authorList>
            <person name="Park S."/>
        </authorList>
    </citation>
    <scope>NUCLEOTIDE SEQUENCE [LARGE SCALE GENOMIC DNA]</scope>
    <source>
        <strain evidence="7 8">DGU99</strain>
    </source>
</reference>
<dbReference type="Pfam" id="PF25989">
    <property type="entry name" value="YknX_C"/>
    <property type="match status" value="1"/>
</dbReference>
<evidence type="ECO:0000259" key="4">
    <source>
        <dbReference type="Pfam" id="PF25917"/>
    </source>
</evidence>
<protein>
    <submittedName>
        <fullName evidence="7">Efflux RND transporter periplasmic adaptor subunit</fullName>
    </submittedName>
</protein>
<dbReference type="EMBL" id="JBBYHU010000032">
    <property type="protein sequence ID" value="MEL1242087.1"/>
    <property type="molecule type" value="Genomic_DNA"/>
</dbReference>